<accession>A0A7J7GPD7</accession>
<gene>
    <name evidence="2" type="ORF">HYC85_020212</name>
</gene>
<organism evidence="2 3">
    <name type="scientific">Camellia sinensis</name>
    <name type="common">Tea plant</name>
    <name type="synonym">Thea sinensis</name>
    <dbReference type="NCBI Taxonomy" id="4442"/>
    <lineage>
        <taxon>Eukaryota</taxon>
        <taxon>Viridiplantae</taxon>
        <taxon>Streptophyta</taxon>
        <taxon>Embryophyta</taxon>
        <taxon>Tracheophyta</taxon>
        <taxon>Spermatophyta</taxon>
        <taxon>Magnoliopsida</taxon>
        <taxon>eudicotyledons</taxon>
        <taxon>Gunneridae</taxon>
        <taxon>Pentapetalae</taxon>
        <taxon>asterids</taxon>
        <taxon>Ericales</taxon>
        <taxon>Theaceae</taxon>
        <taxon>Camellia</taxon>
    </lineage>
</organism>
<feature type="domain" description="FKB95-like N-terminal Kelch" evidence="1">
    <location>
        <begin position="58"/>
        <end position="343"/>
    </location>
</feature>
<proteinExistence type="predicted"/>
<dbReference type="PANTHER" id="PTHR24414">
    <property type="entry name" value="F-BOX/KELCH-REPEAT PROTEIN SKIP4"/>
    <property type="match status" value="1"/>
</dbReference>
<dbReference type="Pfam" id="PF25210">
    <property type="entry name" value="Kelch_FKB95"/>
    <property type="match status" value="1"/>
</dbReference>
<name>A0A7J7GPD7_CAMSI</name>
<reference evidence="2 3" key="2">
    <citation type="submission" date="2020-07" db="EMBL/GenBank/DDBJ databases">
        <title>Genome assembly of wild tea tree DASZ reveals pedigree and selection history of tea varieties.</title>
        <authorList>
            <person name="Zhang W."/>
        </authorList>
    </citation>
    <scope>NUCLEOTIDE SEQUENCE [LARGE SCALE GENOMIC DNA]</scope>
    <source>
        <strain evidence="3">cv. G240</strain>
        <tissue evidence="2">Leaf</tissue>
    </source>
</reference>
<dbReference type="InterPro" id="IPR057499">
    <property type="entry name" value="Kelch_FKB95"/>
</dbReference>
<dbReference type="AlphaFoldDB" id="A0A7J7GPD7"/>
<dbReference type="EMBL" id="JACBKZ010000009">
    <property type="protein sequence ID" value="KAF5942570.1"/>
    <property type="molecule type" value="Genomic_DNA"/>
</dbReference>
<sequence>MLGLSLPSRGARRRRRRRLRRLLRQRQISTLWATTYQPERYEKCLCFRASTRKRNTKWFVVNISNRDDDNDNDNDWTKKLRLSPISRTKCDSDSSLVCVDSTIYRLGGFYRAPKCYNNRPTKDVLCLDASSPSPRWKSIVSMNVGRTCPTTVVVNGKLYVMGGNSIRNPAKDTETDRWAEVFDPHTKKWSFLPKPPDDLLPSGENLVMCLGLEDLHKIMVTPYNSSKQAYLYDISQNIWTSKHHVDLCDHRFVSGVDNKDTAVFGNTLYWYDKNYRSVNAYEWETGNLLSGKLKGLGTAGWKMEDIRVQKDIYLFHLSGKLFCLVWNEELSSTVHCSKFVVDKSCYSHDNCNGSLCAWVLSSQDYYLGHNTTLYDAALMNKKSLFDSAGKVQSHQENSSAMSVELPN</sequence>
<evidence type="ECO:0000259" key="1">
    <source>
        <dbReference type="Pfam" id="PF25210"/>
    </source>
</evidence>
<comment type="caution">
    <text evidence="2">The sequence shown here is derived from an EMBL/GenBank/DDBJ whole genome shotgun (WGS) entry which is preliminary data.</text>
</comment>
<reference evidence="3" key="1">
    <citation type="journal article" date="2020" name="Nat. Commun.">
        <title>Genome assembly of wild tea tree DASZ reveals pedigree and selection history of tea varieties.</title>
        <authorList>
            <person name="Zhang W."/>
            <person name="Zhang Y."/>
            <person name="Qiu H."/>
            <person name="Guo Y."/>
            <person name="Wan H."/>
            <person name="Zhang X."/>
            <person name="Scossa F."/>
            <person name="Alseekh S."/>
            <person name="Zhang Q."/>
            <person name="Wang P."/>
            <person name="Xu L."/>
            <person name="Schmidt M.H."/>
            <person name="Jia X."/>
            <person name="Li D."/>
            <person name="Zhu A."/>
            <person name="Guo F."/>
            <person name="Chen W."/>
            <person name="Ni D."/>
            <person name="Usadel B."/>
            <person name="Fernie A.R."/>
            <person name="Wen W."/>
        </authorList>
    </citation>
    <scope>NUCLEOTIDE SEQUENCE [LARGE SCALE GENOMIC DNA]</scope>
    <source>
        <strain evidence="3">cv. G240</strain>
    </source>
</reference>
<evidence type="ECO:0000313" key="3">
    <source>
        <dbReference type="Proteomes" id="UP000593564"/>
    </source>
</evidence>
<evidence type="ECO:0000313" key="2">
    <source>
        <dbReference type="EMBL" id="KAF5942570.1"/>
    </source>
</evidence>
<protein>
    <recommendedName>
        <fullName evidence="1">FKB95-like N-terminal Kelch domain-containing protein</fullName>
    </recommendedName>
</protein>
<dbReference type="InterPro" id="IPR050354">
    <property type="entry name" value="F-box/kelch-repeat_ARATH"/>
</dbReference>
<dbReference type="PANTHER" id="PTHR24414:SF23">
    <property type="entry name" value="F-BOX_KELCH-REPEAT PROTEIN SKIP6"/>
    <property type="match status" value="1"/>
</dbReference>
<keyword evidence="3" id="KW-1185">Reference proteome</keyword>
<dbReference type="Gene3D" id="2.120.10.80">
    <property type="entry name" value="Kelch-type beta propeller"/>
    <property type="match status" value="1"/>
</dbReference>
<dbReference type="SUPFAM" id="SSF117281">
    <property type="entry name" value="Kelch motif"/>
    <property type="match status" value="1"/>
</dbReference>
<dbReference type="InterPro" id="IPR015915">
    <property type="entry name" value="Kelch-typ_b-propeller"/>
</dbReference>
<dbReference type="Proteomes" id="UP000593564">
    <property type="component" value="Unassembled WGS sequence"/>
</dbReference>